<proteinExistence type="predicted"/>
<reference evidence="1" key="1">
    <citation type="journal article" date="2013" name="Nature">
        <title>Draft genome of the wheat A-genome progenitor Triticum urartu.</title>
        <authorList>
            <person name="Ling H.Q."/>
            <person name="Zhao S."/>
            <person name="Liu D."/>
            <person name="Wang J."/>
            <person name="Sun H."/>
            <person name="Zhang C."/>
            <person name="Fan H."/>
            <person name="Li D."/>
            <person name="Dong L."/>
            <person name="Tao Y."/>
            <person name="Gao C."/>
            <person name="Wu H."/>
            <person name="Li Y."/>
            <person name="Cui Y."/>
            <person name="Guo X."/>
            <person name="Zheng S."/>
            <person name="Wang B."/>
            <person name="Yu K."/>
            <person name="Liang Q."/>
            <person name="Yang W."/>
            <person name="Lou X."/>
            <person name="Chen J."/>
            <person name="Feng M."/>
            <person name="Jian J."/>
            <person name="Zhang X."/>
            <person name="Luo G."/>
            <person name="Jiang Y."/>
            <person name="Liu J."/>
            <person name="Wang Z."/>
            <person name="Sha Y."/>
            <person name="Zhang B."/>
            <person name="Wu H."/>
            <person name="Tang D."/>
            <person name="Shen Q."/>
            <person name="Xue P."/>
            <person name="Zou S."/>
            <person name="Wang X."/>
            <person name="Liu X."/>
            <person name="Wang F."/>
            <person name="Yang Y."/>
            <person name="An X."/>
            <person name="Dong Z."/>
            <person name="Zhang K."/>
            <person name="Zhang X."/>
            <person name="Luo M.C."/>
            <person name="Dvorak J."/>
            <person name="Tong Y."/>
            <person name="Wang J."/>
            <person name="Yang H."/>
            <person name="Li Z."/>
            <person name="Wang D."/>
            <person name="Zhang A."/>
            <person name="Wang J."/>
        </authorList>
    </citation>
    <scope>NUCLEOTIDE SEQUENCE</scope>
</reference>
<accession>M7YYY4</accession>
<evidence type="ECO:0000313" key="1">
    <source>
        <dbReference type="EMBL" id="EMS45280.1"/>
    </source>
</evidence>
<dbReference type="EMBL" id="KD288667">
    <property type="protein sequence ID" value="EMS45280.1"/>
    <property type="molecule type" value="Genomic_DNA"/>
</dbReference>
<gene>
    <name evidence="1" type="ORF">TRIUR3_16463</name>
</gene>
<sequence>MRISGDPAVDANEAIQNAATSCLEHLQDTMDIKFDCPQMQKIKANISYMSNTVAEQAREIRKLKAKVEKKKSPRRIDKMAVNYLPTGSSSVVDDVAWDCNHLSQEADNLAYLSAMSTDAVKSVGDYPYDTESDFSECDEFSGYYPSDHEGHNSGYYSSDLESACGANCLYDEFLNDGSD</sequence>
<protein>
    <submittedName>
        <fullName evidence="1">Uncharacterized protein</fullName>
    </submittedName>
</protein>
<dbReference type="AlphaFoldDB" id="M7YYY4"/>
<name>M7YYY4_TRIUA</name>
<organism evidence="1">
    <name type="scientific">Triticum urartu</name>
    <name type="common">Red wild einkorn</name>
    <name type="synonym">Crithodium urartu</name>
    <dbReference type="NCBI Taxonomy" id="4572"/>
    <lineage>
        <taxon>Eukaryota</taxon>
        <taxon>Viridiplantae</taxon>
        <taxon>Streptophyta</taxon>
        <taxon>Embryophyta</taxon>
        <taxon>Tracheophyta</taxon>
        <taxon>Spermatophyta</taxon>
        <taxon>Magnoliopsida</taxon>
        <taxon>Liliopsida</taxon>
        <taxon>Poales</taxon>
        <taxon>Poaceae</taxon>
        <taxon>BOP clade</taxon>
        <taxon>Pooideae</taxon>
        <taxon>Triticodae</taxon>
        <taxon>Triticeae</taxon>
        <taxon>Triticinae</taxon>
        <taxon>Triticum</taxon>
    </lineage>
</organism>